<dbReference type="EMBL" id="CP046883">
    <property type="protein sequence ID" value="QNH95434.1"/>
    <property type="molecule type" value="Genomic_DNA"/>
</dbReference>
<dbReference type="Gene3D" id="3.40.50.1820">
    <property type="entry name" value="alpha/beta hydrolase"/>
    <property type="match status" value="1"/>
</dbReference>
<dbReference type="PANTHER" id="PTHR48081">
    <property type="entry name" value="AB HYDROLASE SUPERFAMILY PROTEIN C4A8.06C"/>
    <property type="match status" value="1"/>
</dbReference>
<proteinExistence type="predicted"/>
<dbReference type="KEGG" id="cans:GP473_00815"/>
<dbReference type="Pfam" id="PF07859">
    <property type="entry name" value="Abhydrolase_3"/>
    <property type="match status" value="1"/>
</dbReference>
<organism evidence="3 4">
    <name type="scientific">Corynebacterium anserum</name>
    <dbReference type="NCBI Taxonomy" id="2684406"/>
    <lineage>
        <taxon>Bacteria</taxon>
        <taxon>Bacillati</taxon>
        <taxon>Actinomycetota</taxon>
        <taxon>Actinomycetes</taxon>
        <taxon>Mycobacteriales</taxon>
        <taxon>Corynebacteriaceae</taxon>
        <taxon>Corynebacterium</taxon>
    </lineage>
</organism>
<dbReference type="AlphaFoldDB" id="A0A7G7YLR4"/>
<name>A0A7G7YLR4_9CORY</name>
<sequence>MSFLDRVTSLFNSGESSTNAPDAPAEPPHALRQHFAVSTREVHGFEVYSVAPMKFAETSAADVTHYDPHAEALDELAPADSATKAVLYLLPGGFAKPIQQRNWDFIGQLAEAGLRVDIPLYGLIPEYNAADGLPLIRAVYEQLIAEHGAEHVTIIGDSAGGSLALGIFAPDCEPLFAQNSPGTTPSTSDTPLAAPAALILNAPWADLAMRNPRIAEFLDSDPLLNPESLIPQGEMWARGLSDTGVVKDPGSATSHPTVSPLFLPDATLATTFRSTNVHIFCGTRDISLADAELLASKMKEQGVETTLHTQPGAIHMFHLTKSREGRSARKKMISIALNTAAPRD</sequence>
<dbReference type="SUPFAM" id="SSF53474">
    <property type="entry name" value="alpha/beta-Hydrolases"/>
    <property type="match status" value="1"/>
</dbReference>
<keyword evidence="1 3" id="KW-0378">Hydrolase</keyword>
<dbReference type="InterPro" id="IPR013094">
    <property type="entry name" value="AB_hydrolase_3"/>
</dbReference>
<dbReference type="RefSeq" id="WP_186276968.1">
    <property type="nucleotide sequence ID" value="NZ_CP046883.1"/>
</dbReference>
<dbReference type="Proteomes" id="UP000515275">
    <property type="component" value="Chromosome"/>
</dbReference>
<evidence type="ECO:0000256" key="1">
    <source>
        <dbReference type="ARBA" id="ARBA00022801"/>
    </source>
</evidence>
<evidence type="ECO:0000313" key="3">
    <source>
        <dbReference type="EMBL" id="QNH95434.1"/>
    </source>
</evidence>
<evidence type="ECO:0000259" key="2">
    <source>
        <dbReference type="Pfam" id="PF07859"/>
    </source>
</evidence>
<gene>
    <name evidence="3" type="ORF">GP473_00815</name>
</gene>
<dbReference type="InterPro" id="IPR029058">
    <property type="entry name" value="AB_hydrolase_fold"/>
</dbReference>
<reference evidence="3 4" key="1">
    <citation type="submission" date="2019-12" db="EMBL/GenBank/DDBJ databases">
        <title>Corynebacterium sp. nov., isolated from feces of the Anser Albifrons in China.</title>
        <authorList>
            <person name="Liu Q."/>
        </authorList>
    </citation>
    <scope>NUCLEOTIDE SEQUENCE [LARGE SCALE GENOMIC DNA]</scope>
    <source>
        <strain evidence="3 4">23H37-10</strain>
    </source>
</reference>
<evidence type="ECO:0000313" key="4">
    <source>
        <dbReference type="Proteomes" id="UP000515275"/>
    </source>
</evidence>
<feature type="domain" description="Alpha/beta hydrolase fold-3" evidence="2">
    <location>
        <begin position="87"/>
        <end position="318"/>
    </location>
</feature>
<keyword evidence="4" id="KW-1185">Reference proteome</keyword>
<protein>
    <submittedName>
        <fullName evidence="3">Alpha/beta hydrolase fold domain-containing protein</fullName>
    </submittedName>
</protein>
<dbReference type="PANTHER" id="PTHR48081:SF8">
    <property type="entry name" value="ALPHA_BETA HYDROLASE FOLD-3 DOMAIN-CONTAINING PROTEIN-RELATED"/>
    <property type="match status" value="1"/>
</dbReference>
<dbReference type="InterPro" id="IPR050300">
    <property type="entry name" value="GDXG_lipolytic_enzyme"/>
</dbReference>
<dbReference type="GO" id="GO:0016787">
    <property type="term" value="F:hydrolase activity"/>
    <property type="evidence" value="ECO:0007669"/>
    <property type="project" value="UniProtKB-KW"/>
</dbReference>
<accession>A0A7G7YLR4</accession>